<accession>A0ABV1RG24</accession>
<comment type="caution">
    <text evidence="4">The sequence shown here is derived from an EMBL/GenBank/DDBJ whole genome shotgun (WGS) entry which is preliminary data.</text>
</comment>
<name>A0ABV1RG24_9ALTE</name>
<dbReference type="PANTHER" id="PTHR10060:SF15">
    <property type="entry name" value="DEOXYRIBONUCLEASE TATDN1"/>
    <property type="match status" value="1"/>
</dbReference>
<evidence type="ECO:0000256" key="3">
    <source>
        <dbReference type="ARBA" id="ARBA00022801"/>
    </source>
</evidence>
<dbReference type="EMBL" id="JBELOE010000152">
    <property type="protein sequence ID" value="MER2491856.1"/>
    <property type="molecule type" value="Genomic_DNA"/>
</dbReference>
<keyword evidence="1" id="KW-0540">Nuclease</keyword>
<keyword evidence="2" id="KW-0479">Metal-binding</keyword>
<organism evidence="4 5">
    <name type="scientific">Catenovulum sediminis</name>
    <dbReference type="NCBI Taxonomy" id="1740262"/>
    <lineage>
        <taxon>Bacteria</taxon>
        <taxon>Pseudomonadati</taxon>
        <taxon>Pseudomonadota</taxon>
        <taxon>Gammaproteobacteria</taxon>
        <taxon>Alteromonadales</taxon>
        <taxon>Alteromonadaceae</taxon>
        <taxon>Catenovulum</taxon>
    </lineage>
</organism>
<dbReference type="RefSeq" id="WP_350401431.1">
    <property type="nucleotide sequence ID" value="NZ_JBELOE010000152.1"/>
</dbReference>
<sequence>MSKEISWFDIGVNLTNSQFADDWLAVVDDAKEKGVSRLVLTGTSLAESYSALELANQMQDVYCTAGIHPHDAKDATEADFLALQNLFLEQAKVVALGECGLDFNRNYSPKKEQLCTFERQLEIAALLNAPLFLHQRDAHADFIALLKRYKKDIDNVVVHCFTGTKAELNDYLALDCYIGLTGWVCDERRGLDVLALSADIPLERLLLETDAPFLLPRTIKPKPKSRRNTPANLPHIGLQIAQQLQTDVVQLAAQTLENSLRFFRLSDVERR</sequence>
<dbReference type="PIRSF" id="PIRSF005902">
    <property type="entry name" value="DNase_TatD"/>
    <property type="match status" value="1"/>
</dbReference>
<evidence type="ECO:0000313" key="4">
    <source>
        <dbReference type="EMBL" id="MER2491856.1"/>
    </source>
</evidence>
<gene>
    <name evidence="4" type="ORF">ABS311_08160</name>
</gene>
<dbReference type="PANTHER" id="PTHR10060">
    <property type="entry name" value="TATD FAMILY DEOXYRIBONUCLEASE"/>
    <property type="match status" value="1"/>
</dbReference>
<keyword evidence="5" id="KW-1185">Reference proteome</keyword>
<reference evidence="4 5" key="1">
    <citation type="submission" date="2024-06" db="EMBL/GenBank/DDBJ databases">
        <authorList>
            <person name="Chen R.Y."/>
        </authorList>
    </citation>
    <scope>NUCLEOTIDE SEQUENCE [LARGE SCALE GENOMIC DNA]</scope>
    <source>
        <strain evidence="4 5">D2</strain>
    </source>
</reference>
<dbReference type="SUPFAM" id="SSF51556">
    <property type="entry name" value="Metallo-dependent hydrolases"/>
    <property type="match status" value="1"/>
</dbReference>
<dbReference type="InterPro" id="IPR032466">
    <property type="entry name" value="Metal_Hydrolase"/>
</dbReference>
<protein>
    <submittedName>
        <fullName evidence="4">TatD family hydrolase</fullName>
    </submittedName>
</protein>
<dbReference type="CDD" id="cd01310">
    <property type="entry name" value="TatD_DNAse"/>
    <property type="match status" value="1"/>
</dbReference>
<evidence type="ECO:0000313" key="5">
    <source>
        <dbReference type="Proteomes" id="UP001467690"/>
    </source>
</evidence>
<dbReference type="InterPro" id="IPR001130">
    <property type="entry name" value="TatD-like"/>
</dbReference>
<keyword evidence="3 4" id="KW-0378">Hydrolase</keyword>
<dbReference type="Gene3D" id="3.20.20.140">
    <property type="entry name" value="Metal-dependent hydrolases"/>
    <property type="match status" value="1"/>
</dbReference>
<dbReference type="GO" id="GO:0016787">
    <property type="term" value="F:hydrolase activity"/>
    <property type="evidence" value="ECO:0007669"/>
    <property type="project" value="UniProtKB-KW"/>
</dbReference>
<dbReference type="InterPro" id="IPR050891">
    <property type="entry name" value="TatD-type_Hydrolase"/>
</dbReference>
<evidence type="ECO:0000256" key="1">
    <source>
        <dbReference type="ARBA" id="ARBA00022722"/>
    </source>
</evidence>
<dbReference type="Proteomes" id="UP001467690">
    <property type="component" value="Unassembled WGS sequence"/>
</dbReference>
<evidence type="ECO:0000256" key="2">
    <source>
        <dbReference type="ARBA" id="ARBA00022723"/>
    </source>
</evidence>
<proteinExistence type="predicted"/>
<dbReference type="Pfam" id="PF01026">
    <property type="entry name" value="TatD_DNase"/>
    <property type="match status" value="1"/>
</dbReference>